<evidence type="ECO:0000313" key="1">
    <source>
        <dbReference type="EMBL" id="RHZ83393.1"/>
    </source>
</evidence>
<reference evidence="1 2" key="1">
    <citation type="submission" date="2018-08" db="EMBL/GenBank/DDBJ databases">
        <title>Genome and evolution of the arbuscular mycorrhizal fungus Diversispora epigaea (formerly Glomus versiforme) and its bacterial endosymbionts.</title>
        <authorList>
            <person name="Sun X."/>
            <person name="Fei Z."/>
            <person name="Harrison M."/>
        </authorList>
    </citation>
    <scope>NUCLEOTIDE SEQUENCE [LARGE SCALE GENOMIC DNA]</scope>
    <source>
        <strain evidence="1 2">IT104</strain>
    </source>
</reference>
<dbReference type="OrthoDB" id="3039677at2759"/>
<proteinExistence type="predicted"/>
<protein>
    <recommendedName>
        <fullName evidence="3">Transposase domain-containing protein</fullName>
    </recommendedName>
</protein>
<gene>
    <name evidence="1" type="ORF">Glove_95g4</name>
</gene>
<accession>A0A397JEJ0</accession>
<organism evidence="1 2">
    <name type="scientific">Diversispora epigaea</name>
    <dbReference type="NCBI Taxonomy" id="1348612"/>
    <lineage>
        <taxon>Eukaryota</taxon>
        <taxon>Fungi</taxon>
        <taxon>Fungi incertae sedis</taxon>
        <taxon>Mucoromycota</taxon>
        <taxon>Glomeromycotina</taxon>
        <taxon>Glomeromycetes</taxon>
        <taxon>Diversisporales</taxon>
        <taxon>Diversisporaceae</taxon>
        <taxon>Diversispora</taxon>
    </lineage>
</organism>
<dbReference type="Proteomes" id="UP000266861">
    <property type="component" value="Unassembled WGS sequence"/>
</dbReference>
<evidence type="ECO:0008006" key="3">
    <source>
        <dbReference type="Google" id="ProtNLM"/>
    </source>
</evidence>
<comment type="caution">
    <text evidence="1">The sequence shown here is derived from an EMBL/GenBank/DDBJ whole genome shotgun (WGS) entry which is preliminary data.</text>
</comment>
<dbReference type="EMBL" id="PQFF01000090">
    <property type="protein sequence ID" value="RHZ83393.1"/>
    <property type="molecule type" value="Genomic_DNA"/>
</dbReference>
<sequence length="371" mass="43125">MIHLQIEIEISSEISIESFQNRQKIEESERIDKSSSSKSITLTICSKRHTNQPISVEISNITADDEILNISSEDEMEEIEEISIESEEESADKFFNIFEDYSSPNYDPDESIEIGNSEFDTFSNLIYMTKKELELRDDFYFFSTCPKCYKLYNKQEVKDYKENDTNSVMKFPTIDRFKLKFKLVYPFAGIQQQLIVFYNYIYNSQIWKSFKETNNENSLNFFRNETVDLHLGLIINFDWFQPYDGTIHSTGRKNLLILGLLLGSNEISLHKINHYLAPIVDELKSLWNGIILNKTDNCSNRKKIWVALILVSCDVLATKKIYGHISALVSCYRCEKKANYKNLQHNFAGMDNIDNWFIVLSSSKAEQGSEG</sequence>
<name>A0A397JEJ0_9GLOM</name>
<dbReference type="AlphaFoldDB" id="A0A397JEJ0"/>
<evidence type="ECO:0000313" key="2">
    <source>
        <dbReference type="Proteomes" id="UP000266861"/>
    </source>
</evidence>
<keyword evidence="2" id="KW-1185">Reference proteome</keyword>